<dbReference type="RefSeq" id="WP_282838796.1">
    <property type="nucleotide sequence ID" value="NZ_JASCXW010000004.1"/>
</dbReference>
<evidence type="ECO:0000313" key="1">
    <source>
        <dbReference type="EMBL" id="MDI6452381.1"/>
    </source>
</evidence>
<proteinExistence type="predicted"/>
<organism evidence="1 2">
    <name type="scientific">Peloplasma aerotolerans</name>
    <dbReference type="NCBI Taxonomy" id="3044389"/>
    <lineage>
        <taxon>Bacteria</taxon>
        <taxon>Bacillati</taxon>
        <taxon>Mycoplasmatota</taxon>
        <taxon>Mollicutes</taxon>
        <taxon>Acholeplasmatales</taxon>
        <taxon>Acholeplasmataceae</taxon>
        <taxon>Peloplasma</taxon>
    </lineage>
</organism>
<name>A0AAW6U8L2_9MOLU</name>
<accession>A0AAW6U8L2</accession>
<evidence type="ECO:0000313" key="2">
    <source>
        <dbReference type="Proteomes" id="UP001431532"/>
    </source>
</evidence>
<keyword evidence="2" id="KW-1185">Reference proteome</keyword>
<protein>
    <recommendedName>
        <fullName evidence="3">Capsule polysaccharide biosynthesis protein</fullName>
    </recommendedName>
</protein>
<comment type="caution">
    <text evidence="1">The sequence shown here is derived from an EMBL/GenBank/DDBJ whole genome shotgun (WGS) entry which is preliminary data.</text>
</comment>
<evidence type="ECO:0008006" key="3">
    <source>
        <dbReference type="Google" id="ProtNLM"/>
    </source>
</evidence>
<sequence length="572" mass="67571">MKLIVLLDEKISNSIVDDEDIILTDNQNIINNSNLLNATVKRIDYTINDHDVELSNSITKFFNLHIEDNDEFRNVYFARYFRPITAIITNAINLIEEYKITKLVLVGGSSYKYNTIIGGNGEGKKQFYKTSWSINFILKSIVEKNYDIEIIWKKKKDRFFMFIHNYLRNVFCIYGAFYIKILKCKISREESGKKKDVYGENRIFGVAFLSLQAQYLETLFSHHSINNYQIISQKKIAVVRDKSVIMNPLSFHQTIINFRESKIRIQNDLFFKYNNIEFKIERKTFTLNLRLLRFQHKYTVQQLINTFNKLGGTNSDRIVTDMTYGNNIIAVNEVAKKISMNHINLQYVAMSKMCFPKIDLADEYYLYSKKTYEFFKELSNKYKFYLPTLAEPKSRSYEKLIIEVIIFTQPDQYTEKYLLLVRNLIAYLKQINSTVRLSIKPHYRQDKILEFTNIIHKYKYGAIYDKSVGVKDLIVKSDVIISMTSSVLFEALMNGKMAIIANLDEEVEFYVQNNDICYPEVNIQCKTIQEIVDVITNYNDSYKIYREKYYRYMDLMGKHQNLNKILSQNKEV</sequence>
<dbReference type="InterPro" id="IPR043148">
    <property type="entry name" value="TagF_C"/>
</dbReference>
<dbReference type="Proteomes" id="UP001431532">
    <property type="component" value="Unassembled WGS sequence"/>
</dbReference>
<dbReference type="Gene3D" id="3.40.50.12580">
    <property type="match status" value="1"/>
</dbReference>
<dbReference type="EMBL" id="JASCXW010000004">
    <property type="protein sequence ID" value="MDI6452381.1"/>
    <property type="molecule type" value="Genomic_DNA"/>
</dbReference>
<gene>
    <name evidence="1" type="ORF">QJ521_02285</name>
</gene>
<dbReference type="AlphaFoldDB" id="A0AAW6U8L2"/>
<reference evidence="1" key="1">
    <citation type="submission" date="2023-05" db="EMBL/GenBank/DDBJ databases">
        <title>Mariniplasma microaerophilum sp. nov., a novel anaerobic mollicute isolated from terrestrial mud volcano, Taman Peninsula, Russia.</title>
        <authorList>
            <person name="Khomyakova M.A."/>
            <person name="Merkel A.Y."/>
            <person name="Slobodkin A.I."/>
        </authorList>
    </citation>
    <scope>NUCLEOTIDE SEQUENCE</scope>
    <source>
        <strain evidence="1">M4Ah</strain>
    </source>
</reference>